<dbReference type="PROSITE" id="PS00141">
    <property type="entry name" value="ASP_PROTEASE"/>
    <property type="match status" value="1"/>
</dbReference>
<dbReference type="InParanoid" id="A0A2T3A0I0"/>
<keyword evidence="2 6" id="KW-0645">Protease</keyword>
<evidence type="ECO:0000256" key="7">
    <source>
        <dbReference type="SAM" id="MobiDB-lite"/>
    </source>
</evidence>
<dbReference type="CDD" id="cd06097">
    <property type="entry name" value="Aspergillopepsin_like"/>
    <property type="match status" value="1"/>
</dbReference>
<feature type="region of interest" description="Disordered" evidence="7">
    <location>
        <begin position="8"/>
        <end position="39"/>
    </location>
</feature>
<dbReference type="Pfam" id="PF00026">
    <property type="entry name" value="Asp"/>
    <property type="match status" value="1"/>
</dbReference>
<sequence>LAVSAELAAAAPSQIQTRNGHRRSPSGSGSVQVKVKPRSATTYKHPALSAVKAINKYNRTMPAHLEAIRQAYRGTSSKRAATSGSVATTPETDDTEYLTKVQIGTPAQTLPLDFDTGSSDLWVFSSLTPAADVEGQTVYDVTTSSTAKLMSGATWSISYGDGSSSSGKVYTDTVTIGNLTYASQAVEAATTVSDEFTSDADSSGLVGLAMSSLNTVSPTAQKTFFDNIKGSLSNELFVANLNHDVAGTYTFGAMDFTETVYYAALDTTSELAGYWTFSAAGYARTVTLTDTTITGIADTGTTLLMLPDEIIAAYYAQVDGAEDSTQEGGYIFPCDSTLPDFSFGVGDGVITVPGSYINWAAIDTSTCYGGIQSDASIGFSIFGDIALKAAYVVFDSGNSQVGWAQK</sequence>
<dbReference type="PROSITE" id="PS51767">
    <property type="entry name" value="PEPTIDASE_A1"/>
    <property type="match status" value="1"/>
</dbReference>
<reference evidence="9 10" key="1">
    <citation type="journal article" date="2018" name="Mycol. Prog.">
        <title>Coniella lustricola, a new species from submerged detritus.</title>
        <authorList>
            <person name="Raudabaugh D.B."/>
            <person name="Iturriaga T."/>
            <person name="Carver A."/>
            <person name="Mondo S."/>
            <person name="Pangilinan J."/>
            <person name="Lipzen A."/>
            <person name="He G."/>
            <person name="Amirebrahimi M."/>
            <person name="Grigoriev I.V."/>
            <person name="Miller A.N."/>
        </authorList>
    </citation>
    <scope>NUCLEOTIDE SEQUENCE [LARGE SCALE GENOMIC DNA]</scope>
    <source>
        <strain evidence="9 10">B22-T-1</strain>
    </source>
</reference>
<dbReference type="InterPro" id="IPR021109">
    <property type="entry name" value="Peptidase_aspartic_dom_sf"/>
</dbReference>
<keyword evidence="10" id="KW-1185">Reference proteome</keyword>
<dbReference type="FunFam" id="2.40.70.10:FF:000026">
    <property type="entry name" value="Endothiapepsin"/>
    <property type="match status" value="1"/>
</dbReference>
<accession>A0A2T3A0I0</accession>
<dbReference type="PANTHER" id="PTHR47966:SF2">
    <property type="entry name" value="ASPERGILLOPEPSIN-1-RELATED"/>
    <property type="match status" value="1"/>
</dbReference>
<evidence type="ECO:0000256" key="1">
    <source>
        <dbReference type="ARBA" id="ARBA00007447"/>
    </source>
</evidence>
<dbReference type="Proteomes" id="UP000241462">
    <property type="component" value="Unassembled WGS sequence"/>
</dbReference>
<evidence type="ECO:0000256" key="5">
    <source>
        <dbReference type="PIRSR" id="PIRSR601461-1"/>
    </source>
</evidence>
<keyword evidence="4 6" id="KW-0378">Hydrolase</keyword>
<dbReference type="STRING" id="2025994.A0A2T3A0I0"/>
<dbReference type="SUPFAM" id="SSF50630">
    <property type="entry name" value="Acid proteases"/>
    <property type="match status" value="1"/>
</dbReference>
<organism evidence="9 10">
    <name type="scientific">Coniella lustricola</name>
    <dbReference type="NCBI Taxonomy" id="2025994"/>
    <lineage>
        <taxon>Eukaryota</taxon>
        <taxon>Fungi</taxon>
        <taxon>Dikarya</taxon>
        <taxon>Ascomycota</taxon>
        <taxon>Pezizomycotina</taxon>
        <taxon>Sordariomycetes</taxon>
        <taxon>Sordariomycetidae</taxon>
        <taxon>Diaporthales</taxon>
        <taxon>Schizoparmaceae</taxon>
        <taxon>Coniella</taxon>
    </lineage>
</organism>
<feature type="active site" evidence="5">
    <location>
        <position position="115"/>
    </location>
</feature>
<evidence type="ECO:0000256" key="4">
    <source>
        <dbReference type="ARBA" id="ARBA00022801"/>
    </source>
</evidence>
<dbReference type="InterPro" id="IPR001969">
    <property type="entry name" value="Aspartic_peptidase_AS"/>
</dbReference>
<feature type="active site" evidence="5">
    <location>
        <position position="298"/>
    </location>
</feature>
<dbReference type="GO" id="GO:0004190">
    <property type="term" value="F:aspartic-type endopeptidase activity"/>
    <property type="evidence" value="ECO:0007669"/>
    <property type="project" value="UniProtKB-KW"/>
</dbReference>
<protein>
    <submittedName>
        <fullName evidence="9">Aspartic proteinase</fullName>
    </submittedName>
</protein>
<dbReference type="GO" id="GO:0006508">
    <property type="term" value="P:proteolysis"/>
    <property type="evidence" value="ECO:0007669"/>
    <property type="project" value="UniProtKB-KW"/>
</dbReference>
<evidence type="ECO:0000259" key="8">
    <source>
        <dbReference type="PROSITE" id="PS51767"/>
    </source>
</evidence>
<feature type="domain" description="Peptidase A1" evidence="8">
    <location>
        <begin position="97"/>
        <end position="404"/>
    </location>
</feature>
<dbReference type="PRINTS" id="PR00792">
    <property type="entry name" value="PEPSIN"/>
</dbReference>
<proteinExistence type="inferred from homology"/>
<name>A0A2T3A0I0_9PEZI</name>
<keyword evidence="3 6" id="KW-0064">Aspartyl protease</keyword>
<feature type="non-terminal residue" evidence="9">
    <location>
        <position position="406"/>
    </location>
</feature>
<dbReference type="Gene3D" id="2.40.70.10">
    <property type="entry name" value="Acid Proteases"/>
    <property type="match status" value="2"/>
</dbReference>
<dbReference type="OrthoDB" id="2747330at2759"/>
<evidence type="ECO:0000313" key="10">
    <source>
        <dbReference type="Proteomes" id="UP000241462"/>
    </source>
</evidence>
<evidence type="ECO:0000313" key="9">
    <source>
        <dbReference type="EMBL" id="PSR80571.1"/>
    </source>
</evidence>
<dbReference type="InterPro" id="IPR001461">
    <property type="entry name" value="Aspartic_peptidase_A1"/>
</dbReference>
<evidence type="ECO:0000256" key="2">
    <source>
        <dbReference type="ARBA" id="ARBA00022670"/>
    </source>
</evidence>
<evidence type="ECO:0000256" key="3">
    <source>
        <dbReference type="ARBA" id="ARBA00022750"/>
    </source>
</evidence>
<dbReference type="InterPro" id="IPR033121">
    <property type="entry name" value="PEPTIDASE_A1"/>
</dbReference>
<gene>
    <name evidence="9" type="ORF">BD289DRAFT_348971</name>
</gene>
<dbReference type="AlphaFoldDB" id="A0A2T3A0I0"/>
<dbReference type="PANTHER" id="PTHR47966">
    <property type="entry name" value="BETA-SITE APP-CLEAVING ENZYME, ISOFORM A-RELATED"/>
    <property type="match status" value="1"/>
</dbReference>
<feature type="non-terminal residue" evidence="9">
    <location>
        <position position="1"/>
    </location>
</feature>
<dbReference type="InterPro" id="IPR034163">
    <property type="entry name" value="Aspergillopepsin-like_cat_dom"/>
</dbReference>
<dbReference type="EMBL" id="KZ678526">
    <property type="protein sequence ID" value="PSR80571.1"/>
    <property type="molecule type" value="Genomic_DNA"/>
</dbReference>
<comment type="similarity">
    <text evidence="1 6">Belongs to the peptidase A1 family.</text>
</comment>
<evidence type="ECO:0000256" key="6">
    <source>
        <dbReference type="RuleBase" id="RU000454"/>
    </source>
</evidence>